<proteinExistence type="predicted"/>
<comment type="caution">
    <text evidence="2">The sequence shown here is derived from an EMBL/GenBank/DDBJ whole genome shotgun (WGS) entry which is preliminary data.</text>
</comment>
<protein>
    <recommendedName>
        <fullName evidence="4">DUF3021 domain-containing protein</fullName>
    </recommendedName>
</protein>
<evidence type="ECO:0008006" key="4">
    <source>
        <dbReference type="Google" id="ProtNLM"/>
    </source>
</evidence>
<evidence type="ECO:0000313" key="3">
    <source>
        <dbReference type="Proteomes" id="UP000033682"/>
    </source>
</evidence>
<dbReference type="InterPro" id="IPR021560">
    <property type="entry name" value="DUF3021"/>
</dbReference>
<evidence type="ECO:0000256" key="1">
    <source>
        <dbReference type="SAM" id="Phobius"/>
    </source>
</evidence>
<gene>
    <name evidence="2" type="ORF">JF72_03780</name>
</gene>
<dbReference type="PATRIC" id="fig|303541.3.peg.524"/>
<feature type="transmembrane region" description="Helical" evidence="1">
    <location>
        <begin position="89"/>
        <end position="110"/>
    </location>
</feature>
<dbReference type="Pfam" id="PF11457">
    <property type="entry name" value="DUF3021"/>
    <property type="match status" value="1"/>
</dbReference>
<reference evidence="2 3" key="1">
    <citation type="submission" date="2015-01" db="EMBL/GenBank/DDBJ databases">
        <title>Comparative genomics of the lactic acid bacteria isolated from the honey bee gut.</title>
        <authorList>
            <person name="Ellegaard K.M."/>
            <person name="Tamarit D."/>
            <person name="Javelind E."/>
            <person name="Olofsson T."/>
            <person name="Andersson S.G."/>
            <person name="Vasquez A."/>
        </authorList>
    </citation>
    <scope>NUCLEOTIDE SEQUENCE [LARGE SCALE GENOMIC DNA]</scope>
    <source>
        <strain evidence="2 3">Hma11</strain>
    </source>
</reference>
<dbReference type="AlphaFoldDB" id="A0A0F4LQL7"/>
<keyword evidence="1" id="KW-1133">Transmembrane helix</keyword>
<name>A0A0F4LQL7_9LACO</name>
<dbReference type="HOGENOM" id="CLU_103763_1_0_9"/>
<dbReference type="EMBL" id="JXLG01000005">
    <property type="protein sequence ID" value="KJY61102.1"/>
    <property type="molecule type" value="Genomic_DNA"/>
</dbReference>
<organism evidence="2 3">
    <name type="scientific">Lactobacillus apis</name>
    <dbReference type="NCBI Taxonomy" id="303541"/>
    <lineage>
        <taxon>Bacteria</taxon>
        <taxon>Bacillati</taxon>
        <taxon>Bacillota</taxon>
        <taxon>Bacilli</taxon>
        <taxon>Lactobacillales</taxon>
        <taxon>Lactobacillaceae</taxon>
        <taxon>Lactobacillus</taxon>
    </lineage>
</organism>
<keyword evidence="1" id="KW-0472">Membrane</keyword>
<sequence>MKGVKRFIYHLYMFATEGIFIGLAISIICNYLSRNSIYLPSDPSFTSKFSNSLDAFTVSVILWAVTGALFGFGSFIFSISQWSLLKKTIVNFFTYYLGFVPLALLAGWVPLNLINLSKFTVVFILIYIIIWYCSYHKAVKDVKSINQKIKEK</sequence>
<keyword evidence="3" id="KW-1185">Reference proteome</keyword>
<keyword evidence="1" id="KW-0812">Transmembrane</keyword>
<dbReference type="STRING" id="303541.JF72_03780"/>
<feature type="transmembrane region" description="Helical" evidence="1">
    <location>
        <begin position="12"/>
        <end position="33"/>
    </location>
</feature>
<feature type="transmembrane region" description="Helical" evidence="1">
    <location>
        <begin position="116"/>
        <end position="135"/>
    </location>
</feature>
<dbReference type="RefSeq" id="WP_046306362.1">
    <property type="nucleotide sequence ID" value="NZ_KQ034000.1"/>
</dbReference>
<feature type="transmembrane region" description="Helical" evidence="1">
    <location>
        <begin position="53"/>
        <end position="77"/>
    </location>
</feature>
<accession>A0A0F4LQL7</accession>
<evidence type="ECO:0000313" key="2">
    <source>
        <dbReference type="EMBL" id="KJY61102.1"/>
    </source>
</evidence>
<dbReference type="Proteomes" id="UP000033682">
    <property type="component" value="Unassembled WGS sequence"/>
</dbReference>